<dbReference type="PROSITE" id="PS51257">
    <property type="entry name" value="PROKAR_LIPOPROTEIN"/>
    <property type="match status" value="1"/>
</dbReference>
<feature type="signal peptide" evidence="1">
    <location>
        <begin position="1"/>
        <end position="27"/>
    </location>
</feature>
<dbReference type="Proteomes" id="UP000242763">
    <property type="component" value="Unassembled WGS sequence"/>
</dbReference>
<evidence type="ECO:0000256" key="1">
    <source>
        <dbReference type="SAM" id="SignalP"/>
    </source>
</evidence>
<dbReference type="STRING" id="1121003.SAMN03080618_00634"/>
<proteinExistence type="predicted"/>
<sequence length="122" mass="12803">MRLIPRPGDTAILRLCMLSSLAFLATACVGDQQAQTGQGDASQTIAAIPRHATYDCGDGDWIVIERAGNAVRLTDADGESYDLPASPPSQASRFGEGGLALVVEGGEALWMKAGKQPATCRR</sequence>
<keyword evidence="1" id="KW-0732">Signal</keyword>
<gene>
    <name evidence="2" type="ORF">SAMN03080618_00634</name>
</gene>
<accession>A0A1I3ISR8</accession>
<dbReference type="EMBL" id="FORF01000003">
    <property type="protein sequence ID" value="SFI50952.1"/>
    <property type="molecule type" value="Genomic_DNA"/>
</dbReference>
<dbReference type="AlphaFoldDB" id="A0A1I3ISR8"/>
<keyword evidence="3" id="KW-1185">Reference proteome</keyword>
<organism evidence="2 3">
    <name type="scientific">Aquamicrobium aerolatum DSM 21857</name>
    <dbReference type="NCBI Taxonomy" id="1121003"/>
    <lineage>
        <taxon>Bacteria</taxon>
        <taxon>Pseudomonadati</taxon>
        <taxon>Pseudomonadota</taxon>
        <taxon>Alphaproteobacteria</taxon>
        <taxon>Hyphomicrobiales</taxon>
        <taxon>Phyllobacteriaceae</taxon>
        <taxon>Aerobium</taxon>
    </lineage>
</organism>
<evidence type="ECO:0000313" key="2">
    <source>
        <dbReference type="EMBL" id="SFI50952.1"/>
    </source>
</evidence>
<name>A0A1I3ISR8_9HYPH</name>
<evidence type="ECO:0000313" key="3">
    <source>
        <dbReference type="Proteomes" id="UP000242763"/>
    </source>
</evidence>
<evidence type="ECO:0008006" key="4">
    <source>
        <dbReference type="Google" id="ProtNLM"/>
    </source>
</evidence>
<protein>
    <recommendedName>
        <fullName evidence="4">Membrane-bound lysozyme-inhibitor of c-type lysozyme</fullName>
    </recommendedName>
</protein>
<feature type="chain" id="PRO_5017332392" description="Membrane-bound lysozyme-inhibitor of c-type lysozyme" evidence="1">
    <location>
        <begin position="28"/>
        <end position="122"/>
    </location>
</feature>
<reference evidence="3" key="1">
    <citation type="submission" date="2016-10" db="EMBL/GenBank/DDBJ databases">
        <authorList>
            <person name="Varghese N."/>
            <person name="Submissions S."/>
        </authorList>
    </citation>
    <scope>NUCLEOTIDE SEQUENCE [LARGE SCALE GENOMIC DNA]</scope>
    <source>
        <strain evidence="3">DSM 21857</strain>
    </source>
</reference>